<gene>
    <name evidence="1" type="ORF">DSM107014_11670</name>
</gene>
<reference evidence="1" key="1">
    <citation type="submission" date="2021-02" db="EMBL/GenBank/DDBJ databases">
        <title>Metagenome analyses of Stigonema ocellatum DSM 106950, Chlorogloea purpurea SAG 13.99 and Gomphosphaeria aponina DSM 107014.</title>
        <authorList>
            <person name="Marter P."/>
            <person name="Huang S."/>
        </authorList>
    </citation>
    <scope>NUCLEOTIDE SEQUENCE</scope>
    <source>
        <strain evidence="1">JP213</strain>
    </source>
</reference>
<dbReference type="Proteomes" id="UP000767446">
    <property type="component" value="Unassembled WGS sequence"/>
</dbReference>
<accession>A0A941JTF9</accession>
<dbReference type="EMBL" id="JADQBC010000075">
    <property type="protein sequence ID" value="MBR8828537.1"/>
    <property type="molecule type" value="Genomic_DNA"/>
</dbReference>
<name>A0A941JTF9_9CHRO</name>
<dbReference type="AlphaFoldDB" id="A0A941JTF9"/>
<protein>
    <recommendedName>
        <fullName evidence="3">GTP-binding protein</fullName>
    </recommendedName>
</protein>
<evidence type="ECO:0008006" key="3">
    <source>
        <dbReference type="Google" id="ProtNLM"/>
    </source>
</evidence>
<evidence type="ECO:0000313" key="1">
    <source>
        <dbReference type="EMBL" id="MBR8828537.1"/>
    </source>
</evidence>
<comment type="caution">
    <text evidence="1">The sequence shown here is derived from an EMBL/GenBank/DDBJ whole genome shotgun (WGS) entry which is preliminary data.</text>
</comment>
<evidence type="ECO:0000313" key="2">
    <source>
        <dbReference type="Proteomes" id="UP000767446"/>
    </source>
</evidence>
<sequence>MITAISGLPGTGKTHWIREQIAKKSEPVTYFSPQTESFPIDRICLQSEFPDLSILSVGEEEKLFNLAQTNAVYIELPWYLNLAAIDPLLTQLNCYRVALISSTEHKSEWQNWADEMILTHPIEGNKIIEAFKNNQLQIHRGNLTGEVLDFNSLQTFWLELTQGAYGEVVRVKGIFDILDGQYIYGEFIENLTQKDFQPLKFPLCLNGRPTRFSGIEIVGTNLNKQAIADTLGDFCLSDAEVSYYQQQVKQSLSDL</sequence>
<proteinExistence type="predicted"/>
<organism evidence="1 2">
    <name type="scientific">Gomphosphaeria aponina SAG 52.96 = DSM 107014</name>
    <dbReference type="NCBI Taxonomy" id="1521640"/>
    <lineage>
        <taxon>Bacteria</taxon>
        <taxon>Bacillati</taxon>
        <taxon>Cyanobacteriota</taxon>
        <taxon>Cyanophyceae</taxon>
        <taxon>Oscillatoriophycideae</taxon>
        <taxon>Chroococcales</taxon>
        <taxon>Gomphosphaeriaceae</taxon>
        <taxon>Gomphosphaeria</taxon>
    </lineage>
</organism>